<dbReference type="OrthoDB" id="10251804at2759"/>
<keyword evidence="1" id="KW-0862">Zinc</keyword>
<protein>
    <recommendedName>
        <fullName evidence="2">RING-type domain-containing protein</fullName>
    </recommendedName>
</protein>
<dbReference type="EMBL" id="FN648535">
    <property type="protein sequence ID" value="CBJ32498.1"/>
    <property type="molecule type" value="Genomic_DNA"/>
</dbReference>
<keyword evidence="1" id="KW-0863">Zinc-finger</keyword>
<evidence type="ECO:0000313" key="4">
    <source>
        <dbReference type="Proteomes" id="UP000002630"/>
    </source>
</evidence>
<dbReference type="PROSITE" id="PS50089">
    <property type="entry name" value="ZF_RING_2"/>
    <property type="match status" value="1"/>
</dbReference>
<evidence type="ECO:0000256" key="1">
    <source>
        <dbReference type="PROSITE-ProRule" id="PRU00175"/>
    </source>
</evidence>
<accession>D7FYF6</accession>
<organism evidence="3 4">
    <name type="scientific">Ectocarpus siliculosus</name>
    <name type="common">Brown alga</name>
    <name type="synonym">Conferva siliculosa</name>
    <dbReference type="NCBI Taxonomy" id="2880"/>
    <lineage>
        <taxon>Eukaryota</taxon>
        <taxon>Sar</taxon>
        <taxon>Stramenopiles</taxon>
        <taxon>Ochrophyta</taxon>
        <taxon>PX clade</taxon>
        <taxon>Phaeophyceae</taxon>
        <taxon>Ectocarpales</taxon>
        <taxon>Ectocarpaceae</taxon>
        <taxon>Ectocarpus</taxon>
    </lineage>
</organism>
<reference evidence="3 4" key="1">
    <citation type="journal article" date="2010" name="Nature">
        <title>The Ectocarpus genome and the independent evolution of multicellularity in brown algae.</title>
        <authorList>
            <person name="Cock J.M."/>
            <person name="Sterck L."/>
            <person name="Rouze P."/>
            <person name="Scornet D."/>
            <person name="Allen A.E."/>
            <person name="Amoutzias G."/>
            <person name="Anthouard V."/>
            <person name="Artiguenave F."/>
            <person name="Aury J.M."/>
            <person name="Badger J.H."/>
            <person name="Beszteri B."/>
            <person name="Billiau K."/>
            <person name="Bonnet E."/>
            <person name="Bothwell J.H."/>
            <person name="Bowler C."/>
            <person name="Boyen C."/>
            <person name="Brownlee C."/>
            <person name="Carrano C.J."/>
            <person name="Charrier B."/>
            <person name="Cho G.Y."/>
            <person name="Coelho S.M."/>
            <person name="Collen J."/>
            <person name="Corre E."/>
            <person name="Da Silva C."/>
            <person name="Delage L."/>
            <person name="Delaroque N."/>
            <person name="Dittami S.M."/>
            <person name="Doulbeau S."/>
            <person name="Elias M."/>
            <person name="Farnham G."/>
            <person name="Gachon C.M."/>
            <person name="Gschloessl B."/>
            <person name="Heesch S."/>
            <person name="Jabbari K."/>
            <person name="Jubin C."/>
            <person name="Kawai H."/>
            <person name="Kimura K."/>
            <person name="Kloareg B."/>
            <person name="Kupper F.C."/>
            <person name="Lang D."/>
            <person name="Le Bail A."/>
            <person name="Leblanc C."/>
            <person name="Lerouge P."/>
            <person name="Lohr M."/>
            <person name="Lopez P.J."/>
            <person name="Martens C."/>
            <person name="Maumus F."/>
            <person name="Michel G."/>
            <person name="Miranda-Saavedra D."/>
            <person name="Morales J."/>
            <person name="Moreau H."/>
            <person name="Motomura T."/>
            <person name="Nagasato C."/>
            <person name="Napoli C.A."/>
            <person name="Nelson D.R."/>
            <person name="Nyvall-Collen P."/>
            <person name="Peters A.F."/>
            <person name="Pommier C."/>
            <person name="Potin P."/>
            <person name="Poulain J."/>
            <person name="Quesneville H."/>
            <person name="Read B."/>
            <person name="Rensing S.A."/>
            <person name="Ritter A."/>
            <person name="Rousvoal S."/>
            <person name="Samanta M."/>
            <person name="Samson G."/>
            <person name="Schroeder D.C."/>
            <person name="Segurens B."/>
            <person name="Strittmatter M."/>
            <person name="Tonon T."/>
            <person name="Tregear J.W."/>
            <person name="Valentin K."/>
            <person name="von Dassow P."/>
            <person name="Yamagishi T."/>
            <person name="Van de Peer Y."/>
            <person name="Wincker P."/>
        </authorList>
    </citation>
    <scope>NUCLEOTIDE SEQUENCE [LARGE SCALE GENOMIC DNA]</scope>
    <source>
        <strain evidence="4">Ec32 / CCAP1310/4</strain>
    </source>
</reference>
<proteinExistence type="predicted"/>
<gene>
    <name evidence="3" type="ORF">Esi_0343_0012</name>
</gene>
<keyword evidence="1" id="KW-0479">Metal-binding</keyword>
<dbReference type="InterPro" id="IPR001841">
    <property type="entry name" value="Znf_RING"/>
</dbReference>
<dbReference type="InParanoid" id="D7FYF6"/>
<dbReference type="Gene3D" id="3.30.40.10">
    <property type="entry name" value="Zinc/RING finger domain, C3HC4 (zinc finger)"/>
    <property type="match status" value="1"/>
</dbReference>
<keyword evidence="4" id="KW-1185">Reference proteome</keyword>
<dbReference type="InterPro" id="IPR013083">
    <property type="entry name" value="Znf_RING/FYVE/PHD"/>
</dbReference>
<sequence length="135" mass="14865">MAASPFSPTQRSLFFVVAPKTFVVSAAAPSPRCYIVGFLVCFDNEVDCTLVPCGHHCCCITCASKFSLCPVCRTTVTHKIKTIPSKIHERVVEHPSRMRGWWGCFLSGVKARNDSSGRCRTISSNWHTLLEASKG</sequence>
<feature type="domain" description="RING-type" evidence="2">
    <location>
        <begin position="40"/>
        <end position="73"/>
    </location>
</feature>
<dbReference type="AlphaFoldDB" id="D7FYF6"/>
<dbReference type="EMBL" id="FN649758">
    <property type="protein sequence ID" value="CBJ32498.1"/>
    <property type="molecule type" value="Genomic_DNA"/>
</dbReference>
<dbReference type="GO" id="GO:0008270">
    <property type="term" value="F:zinc ion binding"/>
    <property type="evidence" value="ECO:0007669"/>
    <property type="project" value="UniProtKB-KW"/>
</dbReference>
<dbReference type="Proteomes" id="UP000002630">
    <property type="component" value="Linkage Group LG33"/>
</dbReference>
<name>D7FYF6_ECTSI</name>
<evidence type="ECO:0000259" key="2">
    <source>
        <dbReference type="PROSITE" id="PS50089"/>
    </source>
</evidence>
<evidence type="ECO:0000313" key="3">
    <source>
        <dbReference type="EMBL" id="CBJ32498.1"/>
    </source>
</evidence>
<dbReference type="Pfam" id="PF13920">
    <property type="entry name" value="zf-C3HC4_3"/>
    <property type="match status" value="1"/>
</dbReference>